<evidence type="ECO:0000313" key="4">
    <source>
        <dbReference type="Proteomes" id="UP001176883"/>
    </source>
</evidence>
<name>A0ABT8WFM4_9FLAO</name>
<proteinExistence type="predicted"/>
<dbReference type="Pfam" id="PF03544">
    <property type="entry name" value="TonB_C"/>
    <property type="match status" value="1"/>
</dbReference>
<keyword evidence="4" id="KW-1185">Reference proteome</keyword>
<evidence type="ECO:0000256" key="1">
    <source>
        <dbReference type="SAM" id="Phobius"/>
    </source>
</evidence>
<dbReference type="EMBL" id="JAUOEK010000179">
    <property type="protein sequence ID" value="MDO5971950.1"/>
    <property type="molecule type" value="Genomic_DNA"/>
</dbReference>
<gene>
    <name evidence="3" type="ORF">Q4Q35_19285</name>
</gene>
<keyword evidence="1" id="KW-1133">Transmembrane helix</keyword>
<dbReference type="SUPFAM" id="SSF74653">
    <property type="entry name" value="TolA/TonB C-terminal domain"/>
    <property type="match status" value="1"/>
</dbReference>
<keyword evidence="1" id="KW-0472">Membrane</keyword>
<reference evidence="3" key="1">
    <citation type="submission" date="2023-07" db="EMBL/GenBank/DDBJ databases">
        <title>Two novel species in the genus Flavivirga.</title>
        <authorList>
            <person name="Kwon K."/>
        </authorList>
    </citation>
    <scope>NUCLEOTIDE SEQUENCE</scope>
    <source>
        <strain evidence="3">KCTC 52353</strain>
    </source>
</reference>
<organism evidence="3 4">
    <name type="scientific">Flavivirga aquimarina</name>
    <dbReference type="NCBI Taxonomy" id="2027862"/>
    <lineage>
        <taxon>Bacteria</taxon>
        <taxon>Pseudomonadati</taxon>
        <taxon>Bacteroidota</taxon>
        <taxon>Flavobacteriia</taxon>
        <taxon>Flavobacteriales</taxon>
        <taxon>Flavobacteriaceae</taxon>
        <taxon>Flavivirga</taxon>
    </lineage>
</organism>
<comment type="caution">
    <text evidence="3">The sequence shown here is derived from an EMBL/GenBank/DDBJ whole genome shotgun (WGS) entry which is preliminary data.</text>
</comment>
<accession>A0ABT8WFM4</accession>
<evidence type="ECO:0000313" key="3">
    <source>
        <dbReference type="EMBL" id="MDO5971950.1"/>
    </source>
</evidence>
<dbReference type="Gene3D" id="3.30.1150.10">
    <property type="match status" value="1"/>
</dbReference>
<protein>
    <submittedName>
        <fullName evidence="3">Energy transducer TonB</fullName>
    </submittedName>
</protein>
<feature type="domain" description="TonB C-terminal" evidence="2">
    <location>
        <begin position="766"/>
        <end position="838"/>
    </location>
</feature>
<keyword evidence="1" id="KW-0812">Transmembrane</keyword>
<sequence length="1006" mass="115920">MKNNIQNIELINKYLNKRLSEKEVQGFEDLLKTDTDFKGLYEEHIVFLEGLKRQSLKGEIKKAKQSYVRNKWFKYFGFTSIVIALCTVIFFNVFNSDKETLKSKLNFELEYVQNFQVAIDSIVEVIGEKGTIVRFNPKDLETSPNKPFIADSLNIELIELINKQDLLLANAQTCSNNKWLVSGGAFKIDIKANGESLVLKEGKTIDVRFPRHTTEGDMQIFYGARDEENNMNWEASEVELEAFPFVIFIGNSIVSFIDEELTRLYGVDMYKKMYLIDSLGRIDIEKNFPKVNYYDKSEDTIRVYKEKVLLEEERVSSDEEYYRIIEVDSLAWLKNKREITIDSVLINLEDFRYSKRYNIASASVYEQVSKLELSKMKDAISKENYNKLKKEQYYLKEENKKIYETLDKIYQTIQLSKLGWINIDRFASEEQKITVKLNFNVKTNHNELYVVDKKNNTVLNVYGNEIDLPVNRSFYIVAIGIKGKHIYGFKKSVRFSENGTLKVDFKKINESQIRSILTLNSSINTPDPLSNNDKPKSNKSIVLDSISNQNDKQLKEEEEVYNQVAAKSKEGEVFKYSKVSQVFRVDTKKDTTINCKERTKLIIKANSFTDSKGNLIKGNIDLNVTEYYKLSDMLLANLSTTSNGKQLETGGMLFIEAKKGEVDLKLRENSSIEISFLTANKKEGMQLFSGEWKNGAINWSIEEDLKEESIIDDEGIIEVEENTQVPFSIVEQVPIYPGCETLDKVTAKECTTDAINKFVQRNFNTEMAKNLGLTGRQRINTIFRINQNGNVVNIRSRASDPDLEDEANRVIALLPKMIPGKQRGKAVTVPYSLPIIFRVEGDGEFIAKIGSDLRVRKRIRDSINNIRFKNRLKGKESTKVTASEVNRYILRTSNLGWINCDRFIRNKQKIKYKIKINNNGGAKVSMIFKSINSVLPGFRRGNVFDFEMVPKNEDIILVVTKKDNGKLYLDIIETTTEENPNIEFNFKEATIAELKEQLKKLDKLFN</sequence>
<evidence type="ECO:0000259" key="2">
    <source>
        <dbReference type="Pfam" id="PF03544"/>
    </source>
</evidence>
<feature type="transmembrane region" description="Helical" evidence="1">
    <location>
        <begin position="72"/>
        <end position="94"/>
    </location>
</feature>
<dbReference type="InterPro" id="IPR037682">
    <property type="entry name" value="TonB_C"/>
</dbReference>
<dbReference type="RefSeq" id="WP_303279667.1">
    <property type="nucleotide sequence ID" value="NZ_JAUOEK010000179.1"/>
</dbReference>
<dbReference type="Proteomes" id="UP001176883">
    <property type="component" value="Unassembled WGS sequence"/>
</dbReference>